<evidence type="ECO:0000256" key="4">
    <source>
        <dbReference type="ARBA" id="ARBA00022917"/>
    </source>
</evidence>
<accession>A0A484ZZ61</accession>
<dbReference type="EC" id="6.1.1.12" evidence="7"/>
<dbReference type="GO" id="GO:0005524">
    <property type="term" value="F:ATP binding"/>
    <property type="evidence" value="ECO:0007669"/>
    <property type="project" value="UniProtKB-KW"/>
</dbReference>
<evidence type="ECO:0000256" key="1">
    <source>
        <dbReference type="ARBA" id="ARBA00022598"/>
    </source>
</evidence>
<keyword evidence="3" id="KW-0067">ATP-binding</keyword>
<evidence type="ECO:0000256" key="5">
    <source>
        <dbReference type="ARBA" id="ARBA00023146"/>
    </source>
</evidence>
<proteinExistence type="predicted"/>
<feature type="domain" description="Aminoacyl-tRNA synthetase class II (D/K/N)" evidence="6">
    <location>
        <begin position="5"/>
        <end position="65"/>
    </location>
</feature>
<protein>
    <submittedName>
        <fullName evidence="7">Aspartate--tRNA ligase</fullName>
        <ecNumber evidence="7">6.1.1.12</ecNumber>
    </submittedName>
</protein>
<evidence type="ECO:0000256" key="2">
    <source>
        <dbReference type="ARBA" id="ARBA00022741"/>
    </source>
</evidence>
<keyword evidence="1 7" id="KW-0436">Ligase</keyword>
<reference evidence="7 8" key="1">
    <citation type="submission" date="2019-03" db="EMBL/GenBank/DDBJ databases">
        <authorList>
            <consortium name="Pathogen Informatics"/>
        </authorList>
    </citation>
    <scope>NUCLEOTIDE SEQUENCE [LARGE SCALE GENOMIC DNA]</scope>
    <source>
        <strain evidence="7 8">NCTC12282</strain>
    </source>
</reference>
<dbReference type="Proteomes" id="UP000373449">
    <property type="component" value="Unassembled WGS sequence"/>
</dbReference>
<keyword evidence="4" id="KW-0648">Protein biosynthesis</keyword>
<dbReference type="GO" id="GO:0006422">
    <property type="term" value="P:aspartyl-tRNA aminoacylation"/>
    <property type="evidence" value="ECO:0007669"/>
    <property type="project" value="TreeGrafter"/>
</dbReference>
<dbReference type="Gene3D" id="3.30.930.10">
    <property type="entry name" value="Bira Bifunctional Protein, Domain 2"/>
    <property type="match status" value="1"/>
</dbReference>
<dbReference type="InterPro" id="IPR045864">
    <property type="entry name" value="aa-tRNA-synth_II/BPL/LPL"/>
</dbReference>
<dbReference type="InterPro" id="IPR004364">
    <property type="entry name" value="Aa-tRNA-synt_II"/>
</dbReference>
<name>A0A484ZZ61_9GAMM</name>
<organism evidence="7 8">
    <name type="scientific">Budvicia aquatica</name>
    <dbReference type="NCBI Taxonomy" id="82979"/>
    <lineage>
        <taxon>Bacteria</taxon>
        <taxon>Pseudomonadati</taxon>
        <taxon>Pseudomonadota</taxon>
        <taxon>Gammaproteobacteria</taxon>
        <taxon>Enterobacterales</taxon>
        <taxon>Budviciaceae</taxon>
        <taxon>Budvicia</taxon>
    </lineage>
</organism>
<dbReference type="GO" id="GO:0004815">
    <property type="term" value="F:aspartate-tRNA ligase activity"/>
    <property type="evidence" value="ECO:0007669"/>
    <property type="project" value="UniProtKB-EC"/>
</dbReference>
<dbReference type="SUPFAM" id="SSF55681">
    <property type="entry name" value="Class II aaRS and biotin synthetases"/>
    <property type="match status" value="1"/>
</dbReference>
<dbReference type="EMBL" id="CAADJA010000002">
    <property type="protein sequence ID" value="VFS50659.1"/>
    <property type="molecule type" value="Genomic_DNA"/>
</dbReference>
<dbReference type="Pfam" id="PF00152">
    <property type="entry name" value="tRNA-synt_2"/>
    <property type="match status" value="1"/>
</dbReference>
<evidence type="ECO:0000256" key="3">
    <source>
        <dbReference type="ARBA" id="ARBA00022840"/>
    </source>
</evidence>
<dbReference type="PANTHER" id="PTHR22594:SF5">
    <property type="entry name" value="ASPARTATE--TRNA LIGASE, MITOCHONDRIAL"/>
    <property type="match status" value="1"/>
</dbReference>
<sequence length="98" mass="10585">MKCSRAVFGILGITEQEQREKFGFLLDALKYGTPPHAGIAFGLDRLVMLLTGTENIRDVIAFPKTTAAACLMTDAPSFANQASLNELAISVNLPKSEK</sequence>
<gene>
    <name evidence="7" type="primary">aspS_1</name>
    <name evidence="7" type="ORF">NCTC12282_04620</name>
</gene>
<keyword evidence="2" id="KW-0547">Nucleotide-binding</keyword>
<evidence type="ECO:0000259" key="6">
    <source>
        <dbReference type="Pfam" id="PF00152"/>
    </source>
</evidence>
<evidence type="ECO:0000313" key="8">
    <source>
        <dbReference type="Proteomes" id="UP000373449"/>
    </source>
</evidence>
<dbReference type="AlphaFoldDB" id="A0A484ZZ61"/>
<evidence type="ECO:0000313" key="7">
    <source>
        <dbReference type="EMBL" id="VFS50659.1"/>
    </source>
</evidence>
<dbReference type="PANTHER" id="PTHR22594">
    <property type="entry name" value="ASPARTYL/LYSYL-TRNA SYNTHETASE"/>
    <property type="match status" value="1"/>
</dbReference>
<keyword evidence="5" id="KW-0030">Aminoacyl-tRNA synthetase</keyword>